<dbReference type="Pfam" id="PF12704">
    <property type="entry name" value="MacB_PCD"/>
    <property type="match status" value="1"/>
</dbReference>
<dbReference type="GO" id="GO:0005886">
    <property type="term" value="C:plasma membrane"/>
    <property type="evidence" value="ECO:0007669"/>
    <property type="project" value="UniProtKB-SubCell"/>
</dbReference>
<dbReference type="InterPro" id="IPR050250">
    <property type="entry name" value="Macrolide_Exporter_MacB"/>
</dbReference>
<feature type="transmembrane region" description="Helical" evidence="7">
    <location>
        <begin position="304"/>
        <end position="333"/>
    </location>
</feature>
<accession>A0A6A9QMX4</accession>
<dbReference type="RefSeq" id="WP_156017612.1">
    <property type="nucleotide sequence ID" value="NZ_WGGD01000005.1"/>
</dbReference>
<reference evidence="10 11" key="1">
    <citation type="submission" date="2019-10" db="EMBL/GenBank/DDBJ databases">
        <title>Sequencing and Assembly of Multiple Reported Metal-Biooxidizing Members of the Extremely Thermoacidophilic Archaeal Family Sulfolobaceae.</title>
        <authorList>
            <person name="Counts J.A."/>
            <person name="Kelly R.M."/>
        </authorList>
    </citation>
    <scope>NUCLEOTIDE SEQUENCE [LARGE SCALE GENOMIC DNA]</scope>
    <source>
        <strain evidence="10 11">DSM 6482</strain>
    </source>
</reference>
<dbReference type="PANTHER" id="PTHR30572">
    <property type="entry name" value="MEMBRANE COMPONENT OF TRANSPORTER-RELATED"/>
    <property type="match status" value="1"/>
</dbReference>
<dbReference type="InterPro" id="IPR003838">
    <property type="entry name" value="ABC3_permease_C"/>
</dbReference>
<keyword evidence="3 7" id="KW-0812">Transmembrane</keyword>
<evidence type="ECO:0000256" key="3">
    <source>
        <dbReference type="ARBA" id="ARBA00022692"/>
    </source>
</evidence>
<keyword evidence="5 7" id="KW-0472">Membrane</keyword>
<organism evidence="10 11">
    <name type="scientific">Sulfuracidifex metallicus DSM 6482 = JCM 9184</name>
    <dbReference type="NCBI Taxonomy" id="523847"/>
    <lineage>
        <taxon>Archaea</taxon>
        <taxon>Thermoproteota</taxon>
        <taxon>Thermoprotei</taxon>
        <taxon>Sulfolobales</taxon>
        <taxon>Sulfolobaceae</taxon>
        <taxon>Sulfuracidifex</taxon>
    </lineage>
</organism>
<feature type="transmembrane region" description="Helical" evidence="7">
    <location>
        <begin position="21"/>
        <end position="42"/>
    </location>
</feature>
<gene>
    <name evidence="10" type="ORF">GC250_10680</name>
</gene>
<feature type="transmembrane region" description="Helical" evidence="7">
    <location>
        <begin position="259"/>
        <end position="284"/>
    </location>
</feature>
<dbReference type="Proteomes" id="UP000470772">
    <property type="component" value="Unassembled WGS sequence"/>
</dbReference>
<comment type="similarity">
    <text evidence="6">Belongs to the ABC-4 integral membrane protein family.</text>
</comment>
<dbReference type="AlphaFoldDB" id="A0A6A9QMX4"/>
<dbReference type="InterPro" id="IPR025857">
    <property type="entry name" value="MacB_PCD"/>
</dbReference>
<dbReference type="Pfam" id="PF02687">
    <property type="entry name" value="FtsX"/>
    <property type="match status" value="1"/>
</dbReference>
<evidence type="ECO:0000256" key="7">
    <source>
        <dbReference type="SAM" id="Phobius"/>
    </source>
</evidence>
<comment type="subcellular location">
    <subcellularLocation>
        <location evidence="1">Cell membrane</location>
        <topology evidence="1">Multi-pass membrane protein</topology>
    </subcellularLocation>
</comment>
<evidence type="ECO:0000256" key="1">
    <source>
        <dbReference type="ARBA" id="ARBA00004651"/>
    </source>
</evidence>
<dbReference type="GO" id="GO:0022857">
    <property type="term" value="F:transmembrane transporter activity"/>
    <property type="evidence" value="ECO:0007669"/>
    <property type="project" value="TreeGrafter"/>
</dbReference>
<keyword evidence="11" id="KW-1185">Reference proteome</keyword>
<evidence type="ECO:0000256" key="5">
    <source>
        <dbReference type="ARBA" id="ARBA00023136"/>
    </source>
</evidence>
<dbReference type="PANTHER" id="PTHR30572:SF4">
    <property type="entry name" value="ABC TRANSPORTER PERMEASE YTRF"/>
    <property type="match status" value="1"/>
</dbReference>
<feature type="transmembrane region" description="Helical" evidence="7">
    <location>
        <begin position="353"/>
        <end position="374"/>
    </location>
</feature>
<evidence type="ECO:0000256" key="4">
    <source>
        <dbReference type="ARBA" id="ARBA00022989"/>
    </source>
</evidence>
<dbReference type="EMBL" id="WGGD01000005">
    <property type="protein sequence ID" value="MUN29884.1"/>
    <property type="molecule type" value="Genomic_DNA"/>
</dbReference>
<evidence type="ECO:0000259" key="9">
    <source>
        <dbReference type="Pfam" id="PF12704"/>
    </source>
</evidence>
<feature type="domain" description="MacB-like periplasmic core" evidence="9">
    <location>
        <begin position="22"/>
        <end position="231"/>
    </location>
</feature>
<evidence type="ECO:0000256" key="6">
    <source>
        <dbReference type="ARBA" id="ARBA00038076"/>
    </source>
</evidence>
<keyword evidence="4 7" id="KW-1133">Transmembrane helix</keyword>
<sequence length="393" mass="41733">MRVSKFLSFAMKSVKERRTRAILTILGIAVGPAAIVAINSMVEGYSNTILSEISGFLSPYDIVLTPSGVGPSLTQYVVDQLDAIPGVKMSIPFYTIPALANTPQGEIGVSIFSVNLNQLKVAAPALSLMSGKYPPCVDYEAIAGYDLSSDYGFSSGEPVQVTLFYHGINGSRSFLITGILNEFGSFLGVNVDKSIIVPLSFGEQFSSSYSGVIVVASSTSQVNSIVNSIKQEYGSSFNVVVAQEFINLIGKTLVSLNSLLISAGATSFVVSFMGVTTTMFTSVVERTREIGLLRALGFTRHDVLVMFLAEALLMGFIGGIIGIGAGMLMAFLLTSEHFGLGFSFLKGLQVTPVYSPIFLAEAIGIAVTLSILAAMAPSYRASKQEPSTALRHD</sequence>
<keyword evidence="2" id="KW-1003">Cell membrane</keyword>
<evidence type="ECO:0000256" key="2">
    <source>
        <dbReference type="ARBA" id="ARBA00022475"/>
    </source>
</evidence>
<feature type="domain" description="ABC3 transporter permease C-terminal" evidence="8">
    <location>
        <begin position="263"/>
        <end position="386"/>
    </location>
</feature>
<evidence type="ECO:0000313" key="11">
    <source>
        <dbReference type="Proteomes" id="UP000470772"/>
    </source>
</evidence>
<proteinExistence type="inferred from homology"/>
<name>A0A6A9QMX4_SULME</name>
<protein>
    <submittedName>
        <fullName evidence="10">FtsX-like permease family protein</fullName>
    </submittedName>
</protein>
<evidence type="ECO:0000313" key="10">
    <source>
        <dbReference type="EMBL" id="MUN29884.1"/>
    </source>
</evidence>
<comment type="caution">
    <text evidence="10">The sequence shown here is derived from an EMBL/GenBank/DDBJ whole genome shotgun (WGS) entry which is preliminary data.</text>
</comment>
<evidence type="ECO:0000259" key="8">
    <source>
        <dbReference type="Pfam" id="PF02687"/>
    </source>
</evidence>